<dbReference type="InterPro" id="IPR002187">
    <property type="entry name" value="N-reg_PII"/>
</dbReference>
<protein>
    <recommendedName>
        <fullName evidence="3">Nitrogen regulatory protein P-II</fullName>
    </recommendedName>
</protein>
<dbReference type="GO" id="GO:0030234">
    <property type="term" value="F:enzyme regulator activity"/>
    <property type="evidence" value="ECO:0007669"/>
    <property type="project" value="InterPro"/>
</dbReference>
<dbReference type="SUPFAM" id="SSF54913">
    <property type="entry name" value="GlnB-like"/>
    <property type="match status" value="1"/>
</dbReference>
<dbReference type="PROSITE" id="PS51343">
    <property type="entry name" value="PII_GLNB_DOM"/>
    <property type="match status" value="1"/>
</dbReference>
<keyword evidence="2" id="KW-1185">Reference proteome</keyword>
<reference evidence="1 2" key="1">
    <citation type="journal article" date="2014" name="Int. J. Syst. Evol. Microbiol.">
        <title>Jeotgalibaca dankookensis gen. nov., sp. nov., a member of the family Carnobacteriaceae, isolated from seujeot (Korean traditional food).</title>
        <authorList>
            <person name="Lee D.G."/>
            <person name="Trujillo M.E."/>
            <person name="Kang H."/>
            <person name="Ahn T.Y."/>
        </authorList>
    </citation>
    <scope>NUCLEOTIDE SEQUENCE [LARGE SCALE GENOMIC DNA]</scope>
    <source>
        <strain evidence="1 2">EX-07</strain>
    </source>
</reference>
<accession>A0A1S6IPE7</accession>
<organism evidence="1 2">
    <name type="scientific">Jeotgalibaca dankookensis</name>
    <dbReference type="NCBI Taxonomy" id="708126"/>
    <lineage>
        <taxon>Bacteria</taxon>
        <taxon>Bacillati</taxon>
        <taxon>Bacillota</taxon>
        <taxon>Bacilli</taxon>
        <taxon>Lactobacillales</taxon>
        <taxon>Carnobacteriaceae</taxon>
        <taxon>Jeotgalibaca</taxon>
    </lineage>
</organism>
<dbReference type="EMBL" id="CP019728">
    <property type="protein sequence ID" value="AQS53330.1"/>
    <property type="molecule type" value="Genomic_DNA"/>
</dbReference>
<dbReference type="GO" id="GO:0006808">
    <property type="term" value="P:regulation of nitrogen utilization"/>
    <property type="evidence" value="ECO:0007669"/>
    <property type="project" value="InterPro"/>
</dbReference>
<evidence type="ECO:0008006" key="3">
    <source>
        <dbReference type="Google" id="ProtNLM"/>
    </source>
</evidence>
<dbReference type="KEGG" id="jda:BW727_100938"/>
<evidence type="ECO:0000313" key="2">
    <source>
        <dbReference type="Proteomes" id="UP000188993"/>
    </source>
</evidence>
<dbReference type="InterPro" id="IPR011322">
    <property type="entry name" value="N-reg_PII-like_a/b"/>
</dbReference>
<dbReference type="AlphaFoldDB" id="A0A1S6IPE7"/>
<evidence type="ECO:0000313" key="1">
    <source>
        <dbReference type="EMBL" id="AQS53330.1"/>
    </source>
</evidence>
<dbReference type="RefSeq" id="WP_062471854.1">
    <property type="nucleotide sequence ID" value="NZ_BBYN01000033.1"/>
</dbReference>
<gene>
    <name evidence="1" type="ORF">BW727_100938</name>
</gene>
<dbReference type="OrthoDB" id="9803021at2"/>
<dbReference type="STRING" id="708126.BW727_100938"/>
<dbReference type="Gene3D" id="3.30.70.120">
    <property type="match status" value="1"/>
</dbReference>
<proteinExistence type="predicted"/>
<dbReference type="Proteomes" id="UP000188993">
    <property type="component" value="Chromosome"/>
</dbReference>
<sequence length="100" mass="10841">MGYQAIFTIMDRGSCGKAVEAVTETGSHSGTVLKGRGSGLHEKQVLFAAAVEPEKDILLLVTKDEDTEEIIHKIDEKIKITDPGNGLLLSVPVKRLHGMR</sequence>
<name>A0A1S6IPE7_9LACT</name>
<dbReference type="InterPro" id="IPR015867">
    <property type="entry name" value="N-reg_PII/ATP_PRibTrfase_C"/>
</dbReference>